<dbReference type="AlphaFoldDB" id="A0A0E9SWZ9"/>
<proteinExistence type="predicted"/>
<reference evidence="1" key="2">
    <citation type="journal article" date="2015" name="Fish Shellfish Immunol.">
        <title>Early steps in the European eel (Anguilla anguilla)-Vibrio vulnificus interaction in the gills: Role of the RtxA13 toxin.</title>
        <authorList>
            <person name="Callol A."/>
            <person name="Pajuelo D."/>
            <person name="Ebbesson L."/>
            <person name="Teles M."/>
            <person name="MacKenzie S."/>
            <person name="Amaro C."/>
        </authorList>
    </citation>
    <scope>NUCLEOTIDE SEQUENCE</scope>
</reference>
<reference evidence="1" key="1">
    <citation type="submission" date="2014-11" db="EMBL/GenBank/DDBJ databases">
        <authorList>
            <person name="Amaro Gonzalez C."/>
        </authorList>
    </citation>
    <scope>NUCLEOTIDE SEQUENCE</scope>
</reference>
<dbReference type="EMBL" id="GBXM01063367">
    <property type="protein sequence ID" value="JAH45210.1"/>
    <property type="molecule type" value="Transcribed_RNA"/>
</dbReference>
<accession>A0A0E9SWZ9</accession>
<organism evidence="1">
    <name type="scientific">Anguilla anguilla</name>
    <name type="common">European freshwater eel</name>
    <name type="synonym">Muraena anguilla</name>
    <dbReference type="NCBI Taxonomy" id="7936"/>
    <lineage>
        <taxon>Eukaryota</taxon>
        <taxon>Metazoa</taxon>
        <taxon>Chordata</taxon>
        <taxon>Craniata</taxon>
        <taxon>Vertebrata</taxon>
        <taxon>Euteleostomi</taxon>
        <taxon>Actinopterygii</taxon>
        <taxon>Neopterygii</taxon>
        <taxon>Teleostei</taxon>
        <taxon>Anguilliformes</taxon>
        <taxon>Anguillidae</taxon>
        <taxon>Anguilla</taxon>
    </lineage>
</organism>
<evidence type="ECO:0000313" key="1">
    <source>
        <dbReference type="EMBL" id="JAH45210.1"/>
    </source>
</evidence>
<name>A0A0E9SWZ9_ANGAN</name>
<protein>
    <submittedName>
        <fullName evidence="1">Uncharacterized protein</fullName>
    </submittedName>
</protein>
<sequence length="60" mass="6781">MMLSTKCPYLTIYASAVKKLRSLGGHTAYGYCCYIPPLKQAVWKVPKSIAIFRDHIFVNS</sequence>